<dbReference type="RefSeq" id="WP_102242200.1">
    <property type="nucleotide sequence ID" value="NZ_CP025704.1"/>
</dbReference>
<dbReference type="EMBL" id="CP025704">
    <property type="protein sequence ID" value="AUN96905.1"/>
    <property type="molecule type" value="Genomic_DNA"/>
</dbReference>
<organism evidence="1 2">
    <name type="scientific">Bacteriovorax stolpii</name>
    <name type="common">Bdellovibrio stolpii</name>
    <dbReference type="NCBI Taxonomy" id="960"/>
    <lineage>
        <taxon>Bacteria</taxon>
        <taxon>Pseudomonadati</taxon>
        <taxon>Bdellovibrionota</taxon>
        <taxon>Bacteriovoracia</taxon>
        <taxon>Bacteriovoracales</taxon>
        <taxon>Bacteriovoracaceae</taxon>
        <taxon>Bacteriovorax</taxon>
    </lineage>
</organism>
<evidence type="ECO:0000313" key="2">
    <source>
        <dbReference type="Proteomes" id="UP000235584"/>
    </source>
</evidence>
<keyword evidence="2" id="KW-1185">Reference proteome</keyword>
<reference evidence="1 2" key="1">
    <citation type="submission" date="2018-01" db="EMBL/GenBank/DDBJ databases">
        <title>Complete genome sequence of Bacteriovorax stolpii DSM12778.</title>
        <authorList>
            <person name="Tang B."/>
            <person name="Chang J."/>
        </authorList>
    </citation>
    <scope>NUCLEOTIDE SEQUENCE [LARGE SCALE GENOMIC DNA]</scope>
    <source>
        <strain evidence="1 2">DSM 12778</strain>
    </source>
</reference>
<dbReference type="AlphaFoldDB" id="A0A2K9NPA8"/>
<proteinExistence type="predicted"/>
<sequence length="259" mass="30467">MKNRITILYLTLFVLIMAHVTQFLYILNLKPTDVLWPVKWIPQSSWFFTANIMLGTSLLSTFLLAFKTKHRSLRIISFVSVFFLMAMYFSYGKINHGFHQWIYILAALIFPPTFKKEYDEWWRQNLAGIFTLTYFCSGIWKIRGFFDFATSYKQYSLADYLRIQVNNATLDNGPSYFIHFFNSPSSNVFLILGALLVIALQVLPFLFVFKKKYISAFICVALFHTMTLISLKVWFFQSIILAAILLLDFDQQEYEIKEN</sequence>
<protein>
    <submittedName>
        <fullName evidence="1">Uncharacterized protein</fullName>
    </submittedName>
</protein>
<gene>
    <name evidence="1" type="ORF">C0V70_02040</name>
</gene>
<name>A0A2K9NPA8_BACTC</name>
<dbReference type="Proteomes" id="UP000235584">
    <property type="component" value="Chromosome"/>
</dbReference>
<dbReference type="OrthoDB" id="8479505at2"/>
<dbReference type="KEGG" id="bsto:C0V70_02040"/>
<accession>A0A2K9NPA8</accession>
<evidence type="ECO:0000313" key="1">
    <source>
        <dbReference type="EMBL" id="AUN96905.1"/>
    </source>
</evidence>